<keyword evidence="10" id="KW-1185">Reference proteome</keyword>
<keyword evidence="7" id="KW-0862">Zinc</keyword>
<dbReference type="STRING" id="526227.Mesil_1784"/>
<dbReference type="Proteomes" id="UP000001916">
    <property type="component" value="Chromosome"/>
</dbReference>
<dbReference type="RefSeq" id="WP_013158219.1">
    <property type="nucleotide sequence ID" value="NC_014212.1"/>
</dbReference>
<keyword evidence="5 9" id="KW-0378">Hydrolase</keyword>
<evidence type="ECO:0000256" key="4">
    <source>
        <dbReference type="ARBA" id="ARBA00022723"/>
    </source>
</evidence>
<dbReference type="NCBIfam" id="TIGR01879">
    <property type="entry name" value="hydantase"/>
    <property type="match status" value="1"/>
</dbReference>
<dbReference type="CDD" id="cd03884">
    <property type="entry name" value="M20_bAS"/>
    <property type="match status" value="1"/>
</dbReference>
<dbReference type="SUPFAM" id="SSF53187">
    <property type="entry name" value="Zn-dependent exopeptidases"/>
    <property type="match status" value="1"/>
</dbReference>
<dbReference type="InterPro" id="IPR002933">
    <property type="entry name" value="Peptidase_M20"/>
</dbReference>
<dbReference type="GO" id="GO:0046872">
    <property type="term" value="F:metal ion binding"/>
    <property type="evidence" value="ECO:0007669"/>
    <property type="project" value="UniProtKB-KW"/>
</dbReference>
<dbReference type="PANTHER" id="PTHR32494:SF19">
    <property type="entry name" value="ALLANTOATE DEIMINASE-RELATED"/>
    <property type="match status" value="1"/>
</dbReference>
<proteinExistence type="inferred from homology"/>
<organism evidence="9 10">
    <name type="scientific">Allomeiothermus silvanus (strain ATCC 700542 / DSM 9946 / NBRC 106475 / NCIMB 13440 / VI-R2)</name>
    <name type="common">Thermus silvanus</name>
    <dbReference type="NCBI Taxonomy" id="526227"/>
    <lineage>
        <taxon>Bacteria</taxon>
        <taxon>Thermotogati</taxon>
        <taxon>Deinococcota</taxon>
        <taxon>Deinococci</taxon>
        <taxon>Thermales</taxon>
        <taxon>Thermaceae</taxon>
        <taxon>Allomeiothermus</taxon>
    </lineage>
</organism>
<reference evidence="9 10" key="1">
    <citation type="journal article" date="2010" name="Stand. Genomic Sci.">
        <title>Complete genome sequence of Meiothermus silvanus type strain (VI-R2).</title>
        <authorList>
            <person name="Sikorski J."/>
            <person name="Tindall B.J."/>
            <person name="Lowry S."/>
            <person name="Lucas S."/>
            <person name="Nolan M."/>
            <person name="Copeland A."/>
            <person name="Glavina Del Rio T."/>
            <person name="Tice H."/>
            <person name="Cheng J.F."/>
            <person name="Han C."/>
            <person name="Pitluck S."/>
            <person name="Liolios K."/>
            <person name="Ivanova N."/>
            <person name="Mavromatis K."/>
            <person name="Mikhailova N."/>
            <person name="Pati A."/>
            <person name="Goodwin L."/>
            <person name="Chen A."/>
            <person name="Palaniappan K."/>
            <person name="Land M."/>
            <person name="Hauser L."/>
            <person name="Chang Y.J."/>
            <person name="Jeffries C.D."/>
            <person name="Rohde M."/>
            <person name="Goker M."/>
            <person name="Woyke T."/>
            <person name="Bristow J."/>
            <person name="Eisen J.A."/>
            <person name="Markowitz V."/>
            <person name="Hugenholtz P."/>
            <person name="Kyrpides N.C."/>
            <person name="Klenk H.P."/>
            <person name="Lapidus A."/>
        </authorList>
    </citation>
    <scope>NUCLEOTIDE SEQUENCE [LARGE SCALE GENOMIC DNA]</scope>
    <source>
        <strain evidence="10">ATCC 700542 / DSM 9946 / VI-R2</strain>
    </source>
</reference>
<dbReference type="KEGG" id="msv:Mesil_1784"/>
<dbReference type="HOGENOM" id="CLU_024588_6_1_0"/>
<evidence type="ECO:0000256" key="3">
    <source>
        <dbReference type="ARBA" id="ARBA00011738"/>
    </source>
</evidence>
<keyword evidence="6" id="KW-0464">Manganese</keyword>
<evidence type="ECO:0000256" key="5">
    <source>
        <dbReference type="ARBA" id="ARBA00022801"/>
    </source>
</evidence>
<sequence length="407" mass="43637">MLGHWAQTALERCDRLAACSEVPGQITRTFLSAPMREVHRQVRGWMEHAGMQVRLDAVGNLIGTYPAAIPEAPKLLIGSHLDSVPDAGRYDGVLGVLLGIALVEALAGQRLRFALEVVGFSEEEGVRFGVPFLGSRAFAGNFEEKLLELTDIAGVSVAQAIRDFGLNPAEIAPSEGDYLGYLEFHIEQGPQLEAEGLPLGIVEAIVGQSRLEFEFTGQAAHAGTTPMHLRRDALAGAAQFVLDAERLARETPGLVATVGHMAVKPGAGNVIPGAVHLSLDLRHARDAVRLEALERLGHTARQIAHERGLGVAVAAKLEQPAVPMDAWMQSQLAAAMQELGYPPYKLQSGAGHDAMILAQRMRSAMLFLRSPGGISHNPAEAVLPEDVAAALEVGLRFLERLERSLRG</sequence>
<dbReference type="Gene3D" id="3.30.70.360">
    <property type="match status" value="1"/>
</dbReference>
<dbReference type="NCBIfam" id="NF006775">
    <property type="entry name" value="PRK09290.2-5"/>
    <property type="match status" value="1"/>
</dbReference>
<feature type="binding site" evidence="8">
    <location>
        <position position="282"/>
    </location>
    <ligand>
        <name>allantoate</name>
        <dbReference type="ChEBI" id="CHEBI:17536"/>
    </ligand>
</feature>
<feature type="binding site" evidence="7">
    <location>
        <position position="376"/>
    </location>
    <ligand>
        <name>Zn(2+)</name>
        <dbReference type="ChEBI" id="CHEBI:29105"/>
        <label>2</label>
    </ligand>
</feature>
<evidence type="ECO:0000313" key="9">
    <source>
        <dbReference type="EMBL" id="ADH63662.1"/>
    </source>
</evidence>
<dbReference type="GO" id="GO:0047652">
    <property type="term" value="F:allantoate deiminase activity"/>
    <property type="evidence" value="ECO:0007669"/>
    <property type="project" value="UniProtKB-EC"/>
</dbReference>
<dbReference type="Gene3D" id="3.40.630.10">
    <property type="entry name" value="Zn peptidases"/>
    <property type="match status" value="1"/>
</dbReference>
<comment type="cofactor">
    <cofactor evidence="1">
        <name>Mn(2+)</name>
        <dbReference type="ChEBI" id="CHEBI:29035"/>
    </cofactor>
</comment>
<dbReference type="OrthoDB" id="9808195at2"/>
<comment type="similarity">
    <text evidence="2">Belongs to the peptidase M20 family.</text>
</comment>
<dbReference type="SUPFAM" id="SSF55031">
    <property type="entry name" value="Bacterial exopeptidase dimerisation domain"/>
    <property type="match status" value="1"/>
</dbReference>
<evidence type="ECO:0000256" key="7">
    <source>
        <dbReference type="PIRSR" id="PIRSR001235-1"/>
    </source>
</evidence>
<evidence type="ECO:0000256" key="8">
    <source>
        <dbReference type="PIRSR" id="PIRSR001235-2"/>
    </source>
</evidence>
<dbReference type="EMBL" id="CP002042">
    <property type="protein sequence ID" value="ADH63662.1"/>
    <property type="molecule type" value="Genomic_DNA"/>
</dbReference>
<dbReference type="EC" id="3.5.3.9" evidence="9"/>
<accession>D7BFV9</accession>
<dbReference type="PIRSF" id="PIRSF001235">
    <property type="entry name" value="Amidase_carbamoylase"/>
    <property type="match status" value="1"/>
</dbReference>
<feature type="binding site" evidence="7">
    <location>
        <position position="80"/>
    </location>
    <ligand>
        <name>Zn(2+)</name>
        <dbReference type="ChEBI" id="CHEBI:29105"/>
        <label>1</label>
    </ligand>
</feature>
<feature type="binding site" evidence="7">
    <location>
        <position position="124"/>
    </location>
    <ligand>
        <name>Zn(2+)</name>
        <dbReference type="ChEBI" id="CHEBI:29105"/>
        <label>2</label>
    </ligand>
</feature>
<evidence type="ECO:0000256" key="1">
    <source>
        <dbReference type="ARBA" id="ARBA00001936"/>
    </source>
</evidence>
<feature type="binding site" evidence="8">
    <location>
        <position position="269"/>
    </location>
    <ligand>
        <name>allantoate</name>
        <dbReference type="ChEBI" id="CHEBI:17536"/>
    </ligand>
</feature>
<feature type="binding site" evidence="8">
    <location>
        <position position="210"/>
    </location>
    <ligand>
        <name>allantoate</name>
        <dbReference type="ChEBI" id="CHEBI:17536"/>
    </ligand>
</feature>
<dbReference type="InterPro" id="IPR010158">
    <property type="entry name" value="Amidase_Cbmase"/>
</dbReference>
<dbReference type="eggNOG" id="COG0624">
    <property type="taxonomic scope" value="Bacteria"/>
</dbReference>
<feature type="binding site" evidence="7">
    <location>
        <position position="91"/>
    </location>
    <ligand>
        <name>Zn(2+)</name>
        <dbReference type="ChEBI" id="CHEBI:29105"/>
        <label>2</label>
    </ligand>
</feature>
<dbReference type="InterPro" id="IPR036264">
    <property type="entry name" value="Bact_exopeptidase_dim_dom"/>
</dbReference>
<keyword evidence="4 7" id="KW-0479">Metal-binding</keyword>
<evidence type="ECO:0000313" key="10">
    <source>
        <dbReference type="Proteomes" id="UP000001916"/>
    </source>
</evidence>
<feature type="binding site" evidence="7">
    <location>
        <position position="91"/>
    </location>
    <ligand>
        <name>Zn(2+)</name>
        <dbReference type="ChEBI" id="CHEBI:29105"/>
        <label>1</label>
    </ligand>
</feature>
<protein>
    <submittedName>
        <fullName evidence="9">Amidase, hydantoinase/carbamoylase family</fullName>
        <ecNumber evidence="9">3.5.3.9</ecNumber>
    </submittedName>
</protein>
<dbReference type="Pfam" id="PF01546">
    <property type="entry name" value="Peptidase_M20"/>
    <property type="match status" value="1"/>
</dbReference>
<dbReference type="AlphaFoldDB" id="D7BFV9"/>
<comment type="cofactor">
    <cofactor evidence="7">
        <name>Zn(2+)</name>
        <dbReference type="ChEBI" id="CHEBI:29105"/>
    </cofactor>
    <text evidence="7">Binds 2 Zn(2+) ions per subunit.</text>
</comment>
<feature type="binding site" evidence="7">
    <location>
        <position position="185"/>
    </location>
    <ligand>
        <name>Zn(2+)</name>
        <dbReference type="ChEBI" id="CHEBI:29105"/>
        <label>1</label>
    </ligand>
</feature>
<comment type="subunit">
    <text evidence="3">Homodimer.</text>
</comment>
<gene>
    <name evidence="9" type="ordered locus">Mesil_1784</name>
</gene>
<evidence type="ECO:0000256" key="2">
    <source>
        <dbReference type="ARBA" id="ARBA00006153"/>
    </source>
</evidence>
<evidence type="ECO:0000256" key="6">
    <source>
        <dbReference type="ARBA" id="ARBA00023211"/>
    </source>
</evidence>
<dbReference type="PANTHER" id="PTHR32494">
    <property type="entry name" value="ALLANTOATE DEIMINASE-RELATED"/>
    <property type="match status" value="1"/>
</dbReference>
<name>D7BFV9_ALLS1</name>